<dbReference type="Proteomes" id="UP001320119">
    <property type="component" value="Chromosome"/>
</dbReference>
<evidence type="ECO:0000256" key="1">
    <source>
        <dbReference type="SAM" id="MobiDB-lite"/>
    </source>
</evidence>
<dbReference type="RefSeq" id="WP_236983821.1">
    <property type="nucleotide sequence ID" value="NZ_AP023086.1"/>
</dbReference>
<organism evidence="2 3">
    <name type="scientific">Marinagarivorans cellulosilyticus</name>
    <dbReference type="NCBI Taxonomy" id="2721545"/>
    <lineage>
        <taxon>Bacteria</taxon>
        <taxon>Pseudomonadati</taxon>
        <taxon>Pseudomonadota</taxon>
        <taxon>Gammaproteobacteria</taxon>
        <taxon>Cellvibrionales</taxon>
        <taxon>Cellvibrionaceae</taxon>
        <taxon>Marinagarivorans</taxon>
    </lineage>
</organism>
<protein>
    <recommendedName>
        <fullName evidence="4">Flagellar hook-length control protein-like C-terminal domain-containing protein</fullName>
    </recommendedName>
</protein>
<feature type="region of interest" description="Disordered" evidence="1">
    <location>
        <begin position="74"/>
        <end position="100"/>
    </location>
</feature>
<feature type="compositionally biased region" description="Pro residues" evidence="1">
    <location>
        <begin position="89"/>
        <end position="100"/>
    </location>
</feature>
<reference evidence="2 3" key="1">
    <citation type="journal article" date="2022" name="IScience">
        <title>An ultrasensitive nanofiber-based assay for enzymatic hydrolysis and deep-sea microbial degradation of cellulose.</title>
        <authorList>
            <person name="Tsudome M."/>
            <person name="Tachioka M."/>
            <person name="Miyazaki M."/>
            <person name="Uchimura K."/>
            <person name="Tsuda M."/>
            <person name="Takaki Y."/>
            <person name="Deguchi S."/>
        </authorList>
    </citation>
    <scope>NUCLEOTIDE SEQUENCE [LARGE SCALE GENOMIC DNA]</scope>
    <source>
        <strain evidence="2 3">GE09</strain>
    </source>
</reference>
<dbReference type="EMBL" id="AP023086">
    <property type="protein sequence ID" value="BCD99002.1"/>
    <property type="molecule type" value="Genomic_DNA"/>
</dbReference>
<proteinExistence type="predicted"/>
<gene>
    <name evidence="2" type="ORF">MARGE09_P3203</name>
</gene>
<sequence>MNILPPSIIANSNIAAAQPSQTALPNLPLTSPEALIKALGITQTRTVPATVVASGLIDKKILAQLNSSSMNLGANGPQTLAARQASAPNTPPTPTTSPAPANPAFWLKLAVAKAGSILILAPAADTGISSKATPALPSIGTKIPITLSPSGQIELALPNTKNPSARLSNTAPATPIAANHHYPHTAGNNTKPATTAISRTQLQAPADLHTKLSAIQSAIGTLNNNLRNQGGGTTPPSQTFNHIQQLQQAVAQTTPVIQKQLLPNKLAEKLTALLHPNQVAAKTPEDSIAAVKHALGITNSHPLITQLQQTAGITQQLTQGANTTANILATLLKGLPSSTSSHEQVQESRAAIAQWLNQELNGQLTRLARQQVANASHFIERNDAFQHQQEIPLKLGDEFTTAQLRIEEKQEPEHKGHTSKASKEITKRWAVFLTFEIPPSPHQQLSKSELSVEMALAQEAISIEFWCSDPALQKEVQAKTADLKEDLTASGLTVDSLAIHNGQAPNKRTAVSQTRIDLKT</sequence>
<name>A0AAN2BLF3_9GAMM</name>
<evidence type="ECO:0000313" key="2">
    <source>
        <dbReference type="EMBL" id="BCD99002.1"/>
    </source>
</evidence>
<dbReference type="KEGG" id="marq:MARGE09_P3203"/>
<accession>A0AAN2BLF3</accession>
<evidence type="ECO:0008006" key="4">
    <source>
        <dbReference type="Google" id="ProtNLM"/>
    </source>
</evidence>
<keyword evidence="3" id="KW-1185">Reference proteome</keyword>
<evidence type="ECO:0000313" key="3">
    <source>
        <dbReference type="Proteomes" id="UP001320119"/>
    </source>
</evidence>
<dbReference type="AlphaFoldDB" id="A0AAN2BLF3"/>